<dbReference type="InterPro" id="IPR036397">
    <property type="entry name" value="RNaseH_sf"/>
</dbReference>
<dbReference type="WBParaSite" id="MBELARI_LOCUS20456">
    <property type="protein sequence ID" value="MBELARI_LOCUS20456"/>
    <property type="gene ID" value="MBELARI_LOCUS20456"/>
</dbReference>
<proteinExistence type="predicted"/>
<dbReference type="Pfam" id="PF13358">
    <property type="entry name" value="DDE_3"/>
    <property type="match status" value="1"/>
</dbReference>
<feature type="domain" description="Tc1-like transposase DDE" evidence="1">
    <location>
        <begin position="21"/>
        <end position="102"/>
    </location>
</feature>
<evidence type="ECO:0000259" key="1">
    <source>
        <dbReference type="Pfam" id="PF13358"/>
    </source>
</evidence>
<dbReference type="Gene3D" id="3.30.420.10">
    <property type="entry name" value="Ribonuclease H-like superfamily/Ribonuclease H"/>
    <property type="match status" value="1"/>
</dbReference>
<sequence>MDAAAYKNIMEIQMLPFANQTMPLGWMLYQDNDSKHKSRLMMGRLVTLQNGTRSRLPGWFAANRVQLINPPPYSPDLNPIEHLWSFVKSRLMGKKFDSKAALWVHIQRLWATIRPSLLKNLVDSMLDRLNEAIKAKEGPTKY</sequence>
<dbReference type="GO" id="GO:0003676">
    <property type="term" value="F:nucleic acid binding"/>
    <property type="evidence" value="ECO:0007669"/>
    <property type="project" value="InterPro"/>
</dbReference>
<dbReference type="AlphaFoldDB" id="A0AAF3F1S9"/>
<name>A0AAF3F1S9_9BILA</name>
<evidence type="ECO:0000313" key="3">
    <source>
        <dbReference type="WBParaSite" id="MBELARI_LOCUS20456"/>
    </source>
</evidence>
<reference evidence="3" key="1">
    <citation type="submission" date="2024-02" db="UniProtKB">
        <authorList>
            <consortium name="WormBaseParasite"/>
        </authorList>
    </citation>
    <scope>IDENTIFICATION</scope>
</reference>
<accession>A0AAF3F1S9</accession>
<keyword evidence="2" id="KW-1185">Reference proteome</keyword>
<dbReference type="Proteomes" id="UP000887575">
    <property type="component" value="Unassembled WGS sequence"/>
</dbReference>
<dbReference type="InterPro" id="IPR038717">
    <property type="entry name" value="Tc1-like_DDE_dom"/>
</dbReference>
<protein>
    <recommendedName>
        <fullName evidence="1">Tc1-like transposase DDE domain-containing protein</fullName>
    </recommendedName>
</protein>
<organism evidence="2 3">
    <name type="scientific">Mesorhabditis belari</name>
    <dbReference type="NCBI Taxonomy" id="2138241"/>
    <lineage>
        <taxon>Eukaryota</taxon>
        <taxon>Metazoa</taxon>
        <taxon>Ecdysozoa</taxon>
        <taxon>Nematoda</taxon>
        <taxon>Chromadorea</taxon>
        <taxon>Rhabditida</taxon>
        <taxon>Rhabditina</taxon>
        <taxon>Rhabditomorpha</taxon>
        <taxon>Rhabditoidea</taxon>
        <taxon>Rhabditidae</taxon>
        <taxon>Mesorhabditinae</taxon>
        <taxon>Mesorhabditis</taxon>
    </lineage>
</organism>
<evidence type="ECO:0000313" key="2">
    <source>
        <dbReference type="Proteomes" id="UP000887575"/>
    </source>
</evidence>